<proteinExistence type="predicted"/>
<accession>A0A423PIP4</accession>
<dbReference type="AlphaFoldDB" id="A0A423PIP4"/>
<reference evidence="2 3" key="1">
    <citation type="submission" date="2013-10" db="EMBL/GenBank/DDBJ databases">
        <title>Salinisphaera orenii MK-B5 Genome Sequencing.</title>
        <authorList>
            <person name="Lai Q."/>
            <person name="Li C."/>
            <person name="Shao Z."/>
        </authorList>
    </citation>
    <scope>NUCLEOTIDE SEQUENCE [LARGE SCALE GENOMIC DNA]</scope>
    <source>
        <strain evidence="2 3">MK-B5</strain>
    </source>
</reference>
<name>A0A423PIP4_9GAMM</name>
<comment type="caution">
    <text evidence="2">The sequence shown here is derived from an EMBL/GenBank/DDBJ whole genome shotgun (WGS) entry which is preliminary data.</text>
</comment>
<evidence type="ECO:0000313" key="2">
    <source>
        <dbReference type="EMBL" id="ROO25376.1"/>
    </source>
</evidence>
<gene>
    <name evidence="2" type="ORF">SAOR_12565</name>
</gene>
<dbReference type="GO" id="GO:0004806">
    <property type="term" value="F:triacylglycerol lipase activity"/>
    <property type="evidence" value="ECO:0007669"/>
    <property type="project" value="InterPro"/>
</dbReference>
<dbReference type="PIRSF" id="PIRSF029171">
    <property type="entry name" value="Esterase_LipA"/>
    <property type="match status" value="1"/>
</dbReference>
<evidence type="ECO:0000256" key="1">
    <source>
        <dbReference type="SAM" id="SignalP"/>
    </source>
</evidence>
<protein>
    <submittedName>
        <fullName evidence="2">Lipase</fullName>
    </submittedName>
</protein>
<dbReference type="EMBL" id="AYKH01000034">
    <property type="protein sequence ID" value="ROO25376.1"/>
    <property type="molecule type" value="Genomic_DNA"/>
</dbReference>
<dbReference type="Proteomes" id="UP000283993">
    <property type="component" value="Unassembled WGS sequence"/>
</dbReference>
<dbReference type="GO" id="GO:0016042">
    <property type="term" value="P:lipid catabolic process"/>
    <property type="evidence" value="ECO:0007669"/>
    <property type="project" value="InterPro"/>
</dbReference>
<feature type="chain" id="PRO_5019092513" evidence="1">
    <location>
        <begin position="21"/>
        <end position="432"/>
    </location>
</feature>
<dbReference type="PANTHER" id="PTHR34853:SF1">
    <property type="entry name" value="LIPASE 5"/>
    <property type="match status" value="1"/>
</dbReference>
<dbReference type="SUPFAM" id="SSF53474">
    <property type="entry name" value="alpha/beta-Hydrolases"/>
    <property type="match status" value="1"/>
</dbReference>
<dbReference type="Gene3D" id="1.10.260.130">
    <property type="match status" value="1"/>
</dbReference>
<dbReference type="Pfam" id="PF03583">
    <property type="entry name" value="LIP"/>
    <property type="match status" value="1"/>
</dbReference>
<feature type="signal peptide" evidence="1">
    <location>
        <begin position="1"/>
        <end position="20"/>
    </location>
</feature>
<dbReference type="RefSeq" id="WP_123631745.1">
    <property type="nucleotide sequence ID" value="NZ_AYKH01000034.1"/>
</dbReference>
<sequence>MRWPAAGLLLSLALVLAQVAGCAGRPPAVGAAMPPEAVAAGAAAYPAPAAPFAEPDDDPFHARGLPAELAATPPGMILRYRPIAPQAYYFFDVDARAWQVAYRSTNSHGRPQINVATVLIPADPEPRLLSYQVAYDALTRRCAPSREILSGSMVEHGLMNKALSRGWIVVLPDYEGPEAQFLAGPNAGHGVLDGIRAARALLADTPIDAQAPVALWGYSGGAFASLWAAELAADYAPELPIAGVAAGGPPADLVGTARHIDGGLFAGLYFAAVIGLSRAHEEIDVDALLNAHGRAMFADLAESCVGQELAWVKDPLLSGYSFDTFAEYTTVDEPLEQPALARVAAANTLGQRGFDAPLLYYHARFDQVTPRADALALALRYCRAGVPVRFDLAFGEHISAAVTHAGAAVAWLDERFAGRPPPSDCASLTGGE</sequence>
<dbReference type="Gene3D" id="3.40.50.1820">
    <property type="entry name" value="alpha/beta hydrolase"/>
    <property type="match status" value="1"/>
</dbReference>
<organism evidence="2 3">
    <name type="scientific">Salinisphaera orenii MK-B5</name>
    <dbReference type="NCBI Taxonomy" id="856730"/>
    <lineage>
        <taxon>Bacteria</taxon>
        <taxon>Pseudomonadati</taxon>
        <taxon>Pseudomonadota</taxon>
        <taxon>Gammaproteobacteria</taxon>
        <taxon>Salinisphaerales</taxon>
        <taxon>Salinisphaeraceae</taxon>
        <taxon>Salinisphaera</taxon>
    </lineage>
</organism>
<keyword evidence="3" id="KW-1185">Reference proteome</keyword>
<dbReference type="InterPro" id="IPR029058">
    <property type="entry name" value="AB_hydrolase_fold"/>
</dbReference>
<evidence type="ECO:0000313" key="3">
    <source>
        <dbReference type="Proteomes" id="UP000283993"/>
    </source>
</evidence>
<keyword evidence="1" id="KW-0732">Signal</keyword>
<dbReference type="PANTHER" id="PTHR34853">
    <property type="match status" value="1"/>
</dbReference>
<dbReference type="InterPro" id="IPR005152">
    <property type="entry name" value="Lipase_secreted"/>
</dbReference>